<feature type="region of interest" description="Disordered" evidence="6">
    <location>
        <begin position="943"/>
        <end position="1147"/>
    </location>
</feature>
<reference evidence="9 10" key="1">
    <citation type="journal article" date="2011" name="J. Gen. Appl. Microbiol.">
        <title>Draft genome sequencing of the enigmatic basidiomycete Mixia osmundae.</title>
        <authorList>
            <person name="Nishida H."/>
            <person name="Nagatsuka Y."/>
            <person name="Sugiyama J."/>
        </authorList>
    </citation>
    <scope>NUCLEOTIDE SEQUENCE [LARGE SCALE GENOMIC DNA]</scope>
    <source>
        <strain evidence="10">CBS 9802 / IAM 14324 / JCM 22182 / KY 12970</strain>
    </source>
</reference>
<feature type="domain" description="C2" evidence="7">
    <location>
        <begin position="369"/>
        <end position="491"/>
    </location>
</feature>
<evidence type="ECO:0000256" key="3">
    <source>
        <dbReference type="ARBA" id="ARBA00023055"/>
    </source>
</evidence>
<feature type="domain" description="C2" evidence="7">
    <location>
        <begin position="560"/>
        <end position="689"/>
    </location>
</feature>
<dbReference type="PANTHER" id="PTHR47348:SF3">
    <property type="entry name" value="MEIOTICALLY UP-REGULATED GENE 190 PROTEIN"/>
    <property type="match status" value="1"/>
</dbReference>
<evidence type="ECO:0000256" key="2">
    <source>
        <dbReference type="ARBA" id="ARBA00022448"/>
    </source>
</evidence>
<feature type="compositionally biased region" description="Basic residues" evidence="6">
    <location>
        <begin position="1030"/>
        <end position="1039"/>
    </location>
</feature>
<dbReference type="RefSeq" id="XP_014565750.1">
    <property type="nucleotide sequence ID" value="XM_014710264.1"/>
</dbReference>
<dbReference type="InterPro" id="IPR000008">
    <property type="entry name" value="C2_dom"/>
</dbReference>
<dbReference type="CDD" id="cd00030">
    <property type="entry name" value="C2"/>
    <property type="match status" value="1"/>
</dbReference>
<comment type="subcellular location">
    <subcellularLocation>
        <location evidence="1">Membrane</location>
    </subcellularLocation>
</comment>
<dbReference type="Pfam" id="PF25669">
    <property type="entry name" value="SMP_MUG190-like"/>
    <property type="match status" value="1"/>
</dbReference>
<dbReference type="eggNOG" id="KOG1012">
    <property type="taxonomic scope" value="Eukaryota"/>
</dbReference>
<evidence type="ECO:0008006" key="11">
    <source>
        <dbReference type="Google" id="ProtNLM"/>
    </source>
</evidence>
<organism evidence="9 10">
    <name type="scientific">Mixia osmundae (strain CBS 9802 / IAM 14324 / JCM 22182 / KY 12970)</name>
    <dbReference type="NCBI Taxonomy" id="764103"/>
    <lineage>
        <taxon>Eukaryota</taxon>
        <taxon>Fungi</taxon>
        <taxon>Dikarya</taxon>
        <taxon>Basidiomycota</taxon>
        <taxon>Pucciniomycotina</taxon>
        <taxon>Mixiomycetes</taxon>
        <taxon>Mixiales</taxon>
        <taxon>Mixiaceae</taxon>
        <taxon>Mixia</taxon>
    </lineage>
</organism>
<evidence type="ECO:0000256" key="1">
    <source>
        <dbReference type="ARBA" id="ARBA00004370"/>
    </source>
</evidence>
<dbReference type="InParanoid" id="G7DZL5"/>
<feature type="compositionally biased region" description="Basic and acidic residues" evidence="6">
    <location>
        <begin position="998"/>
        <end position="1014"/>
    </location>
</feature>
<dbReference type="OrthoDB" id="419768at2759"/>
<dbReference type="PROSITE" id="PS50004">
    <property type="entry name" value="C2"/>
    <property type="match status" value="2"/>
</dbReference>
<keyword evidence="5" id="KW-0472">Membrane</keyword>
<keyword evidence="4" id="KW-0446">Lipid-binding</keyword>
<proteinExistence type="predicted"/>
<feature type="compositionally biased region" description="Basic and acidic residues" evidence="6">
    <location>
        <begin position="54"/>
        <end position="63"/>
    </location>
</feature>
<dbReference type="InterPro" id="IPR057349">
    <property type="entry name" value="C2_Mug190_3rd"/>
</dbReference>
<dbReference type="Gene3D" id="2.60.40.150">
    <property type="entry name" value="C2 domain"/>
    <property type="match status" value="2"/>
</dbReference>
<keyword evidence="2" id="KW-0813">Transport</keyword>
<dbReference type="EMBL" id="BABT02000071">
    <property type="protein sequence ID" value="GAA96025.1"/>
    <property type="molecule type" value="Genomic_DNA"/>
</dbReference>
<dbReference type="PANTHER" id="PTHR47348">
    <property type="entry name" value="MEIOTICALLY UP-REGULATED GENE 190 PROTEIN"/>
    <property type="match status" value="1"/>
</dbReference>
<feature type="compositionally biased region" description="Polar residues" evidence="6">
    <location>
        <begin position="1088"/>
        <end position="1098"/>
    </location>
</feature>
<comment type="caution">
    <text evidence="9">The sequence shown here is derived from an EMBL/GenBank/DDBJ whole genome shotgun (WGS) entry which is preliminary data.</text>
</comment>
<dbReference type="PROSITE" id="PS51847">
    <property type="entry name" value="SMP"/>
    <property type="match status" value="1"/>
</dbReference>
<dbReference type="AlphaFoldDB" id="G7DZL5"/>
<reference evidence="9 10" key="2">
    <citation type="journal article" date="2012" name="Open Biol.">
        <title>Characteristics of nucleosomes and linker DNA regions on the genome of the basidiomycete Mixia osmundae revealed by mono- and dinucleosome mapping.</title>
        <authorList>
            <person name="Nishida H."/>
            <person name="Kondo S."/>
            <person name="Matsumoto T."/>
            <person name="Suzuki Y."/>
            <person name="Yoshikawa H."/>
            <person name="Taylor T.D."/>
            <person name="Sugiyama J."/>
        </authorList>
    </citation>
    <scope>NUCLEOTIDE SEQUENCE [LARGE SCALE GENOMIC DNA]</scope>
    <source>
        <strain evidence="10">CBS 9802 / IAM 14324 / JCM 22182 / KY 12970</strain>
    </source>
</reference>
<dbReference type="Pfam" id="PF00168">
    <property type="entry name" value="C2"/>
    <property type="match status" value="2"/>
</dbReference>
<evidence type="ECO:0000256" key="4">
    <source>
        <dbReference type="ARBA" id="ARBA00023121"/>
    </source>
</evidence>
<dbReference type="Pfam" id="PF25331">
    <property type="entry name" value="C2_Mug190_3rd"/>
    <property type="match status" value="1"/>
</dbReference>
<feature type="compositionally biased region" description="Low complexity" evidence="6">
    <location>
        <begin position="982"/>
        <end position="994"/>
    </location>
</feature>
<keyword evidence="3" id="KW-0445">Lipid transport</keyword>
<dbReference type="STRING" id="764103.G7DZL5"/>
<dbReference type="InterPro" id="IPR035892">
    <property type="entry name" value="C2_domain_sf"/>
</dbReference>
<accession>G7DZL5</accession>
<dbReference type="SUPFAM" id="SSF49562">
    <property type="entry name" value="C2 domain (Calcium/lipid-binding domain, CaLB)"/>
    <property type="match status" value="2"/>
</dbReference>
<feature type="compositionally biased region" description="Basic and acidic residues" evidence="6">
    <location>
        <begin position="1106"/>
        <end position="1119"/>
    </location>
</feature>
<gene>
    <name evidence="9" type="primary">Mo02685</name>
    <name evidence="9" type="ORF">E5Q_02685</name>
</gene>
<feature type="domain" description="SMP-LTD" evidence="8">
    <location>
        <begin position="158"/>
        <end position="371"/>
    </location>
</feature>
<evidence type="ECO:0000313" key="10">
    <source>
        <dbReference type="Proteomes" id="UP000009131"/>
    </source>
</evidence>
<dbReference type="HOGENOM" id="CLU_276945_0_0_1"/>
<dbReference type="GO" id="GO:0008289">
    <property type="term" value="F:lipid binding"/>
    <property type="evidence" value="ECO:0007669"/>
    <property type="project" value="UniProtKB-KW"/>
</dbReference>
<protein>
    <recommendedName>
        <fullName evidence="11">C2 domain-containing protein</fullName>
    </recommendedName>
</protein>
<dbReference type="GO" id="GO:0016020">
    <property type="term" value="C:membrane"/>
    <property type="evidence" value="ECO:0007669"/>
    <property type="project" value="UniProtKB-SubCell"/>
</dbReference>
<name>G7DZL5_MIXOS</name>
<evidence type="ECO:0000256" key="6">
    <source>
        <dbReference type="SAM" id="MobiDB-lite"/>
    </source>
</evidence>
<feature type="region of interest" description="Disordered" evidence="6">
    <location>
        <begin position="1"/>
        <end position="44"/>
    </location>
</feature>
<feature type="compositionally biased region" description="Polar residues" evidence="6">
    <location>
        <begin position="17"/>
        <end position="26"/>
    </location>
</feature>
<evidence type="ECO:0000256" key="5">
    <source>
        <dbReference type="ARBA" id="ARBA00023136"/>
    </source>
</evidence>
<keyword evidence="10" id="KW-1185">Reference proteome</keyword>
<dbReference type="CDD" id="cd21676">
    <property type="entry name" value="SMP_Mug190"/>
    <property type="match status" value="1"/>
</dbReference>
<feature type="region of interest" description="Disordered" evidence="6">
    <location>
        <begin position="54"/>
        <end position="73"/>
    </location>
</feature>
<evidence type="ECO:0000259" key="8">
    <source>
        <dbReference type="PROSITE" id="PS51847"/>
    </source>
</evidence>
<dbReference type="InterPro" id="IPR031468">
    <property type="entry name" value="SMP_LBD"/>
</dbReference>
<dbReference type="SMART" id="SM00239">
    <property type="entry name" value="C2"/>
    <property type="match status" value="2"/>
</dbReference>
<dbReference type="GO" id="GO:0006869">
    <property type="term" value="P:lipid transport"/>
    <property type="evidence" value="ECO:0007669"/>
    <property type="project" value="UniProtKB-KW"/>
</dbReference>
<sequence>MPRNSHPITAGLLGLRPTSNVDSSTPRGGRDRRHSFDSLADSTSSGWEQIDFRAKDSHEEPKNPETGTGAVNLNNAAFPPADINSFHDEAMYQVVVAIIICSGTSAALTHFGWNIAWLLLAVGLTCYSIRRRVESLRDDYTSDVERRHAKMATSHGAPSESVEWMNGLIRAAWPLINSELFVALIDLLEDTMKAKAPAFVHSVRIEDFDLGLNPPRLLGMRMLSENEDVGFKDRAVIPDEGDFCTIEVDYSYRRLPTAHHKKHKTPNSHLLVFMGISLGKIARYELPSLVEISGVVGRARVRVQLISDPPFLRHCTLTLPSRPRIDIRVRPSRSLKLDLMNIPGISSYILSSINIVAENFVSPRSYTLDVSKIIMGSDIPLKTEHCGVIFLGLLSASELGVHHETHHLDTFIEVILSGKVIYKTRIIRQCKMPCWQESVFVKVLPSHLSDNDAIRITISHADRLTDSDIIGFLDVKLQELVDNPSVVSERREPIRAVRRATAFAGQMRYTVGYYPLAKVLTADEDRALGLELPVGSRRVPFLDRASRESETRSGLYATRMREMLDSTIPPSPDKKTGLISVHIHQVANIETPTHKPAGKLSTDRTDASPSTYCVIFCNGEQYHETRVQKAFSPYVNHGEEFFCKDWTDTRLDLAVFEKNENDPQDTLVGAVTLNLNEVISRRSQVSHWYPLTRGKGVGRIRISLLFKALDMALPDQLQGWDVGTLEISHMRARGIDRTFVGVATASVGTYSYATAGEAGAEPFEGDTNFDLDTYAANWAHRTPMRVPMFDRRREPCVIQFKETRHLQQAVYGQATIWPQKLVDQGYVRLTLPIYGHNLARHATCAEDEPGVVPCKWVDPDAKVSKSRQRREKLYEAAHQLTVQMSDRVSEMKRRQTLSEEHVKGYLDVTLHFVPGIGQVHRSLTEVPFPLVERAIRLYGALDDSEPAEKGNSGVKFRDTPTRPLHNPRSSSSSPKQGRSAENSIPNSRRSSRISLTGDEWKSEDEVAVRDDEVAVVRPSKQASTPTKTLKWVKKHMKRKSASEKKSPAKPILHPVESAHTDSTRTDSTLASSATENTIESASDLVSPRPSTSLTTQPLDQAVPSGFHDRDHKDSFDLRDSSVASSDGSPHPPGDLRRLPPVGPLSGG</sequence>
<feature type="compositionally biased region" description="Polar residues" evidence="6">
    <location>
        <begin position="1065"/>
        <end position="1080"/>
    </location>
</feature>
<evidence type="ECO:0000259" key="7">
    <source>
        <dbReference type="PROSITE" id="PS50004"/>
    </source>
</evidence>
<evidence type="ECO:0000313" key="9">
    <source>
        <dbReference type="EMBL" id="GAA96025.1"/>
    </source>
</evidence>
<dbReference type="Proteomes" id="UP000009131">
    <property type="component" value="Unassembled WGS sequence"/>
</dbReference>